<proteinExistence type="predicted"/>
<evidence type="ECO:0000313" key="1">
    <source>
        <dbReference type="EMBL" id="MFM9329781.1"/>
    </source>
</evidence>
<protein>
    <submittedName>
        <fullName evidence="1">Aminoglycoside 6-adenylyltransferase</fullName>
    </submittedName>
</protein>
<sequence length="295" mass="34509">MRTEQEMMELILSSATADERIRIATLEGSRTNVHIPKDDFQDYDITFFVTDMESFTSHDGWLNQFGSRILLQKPEDMELFPAEEKGFSYLMLFDDYTKIDLTLLPLDELENYLDGDQLVQVLLDKDNRIGRELVPSDIQYHVQQPTCRQFDDCCNEFWNVTTYVVKGLCRRRLLFAIDHLNQILRPELIRMLAWKVGFETGFSLSLGKNNTFISRYLPKAAWEDLISTYRMDGCRQVWGALFVCHRLFRETAVEVAERLGCTYPDYDSNITPYTEDMFARYGAPEQEEEYGLDPI</sequence>
<accession>A0ACC7NYC5</accession>
<reference evidence="1" key="1">
    <citation type="submission" date="2024-12" db="EMBL/GenBank/DDBJ databases">
        <authorList>
            <person name="Wu N."/>
        </authorList>
    </citation>
    <scope>NUCLEOTIDE SEQUENCE</scope>
    <source>
        <strain evidence="1">P15</strain>
    </source>
</reference>
<dbReference type="Proteomes" id="UP001631969">
    <property type="component" value="Unassembled WGS sequence"/>
</dbReference>
<gene>
    <name evidence="1" type="primary">ant(6)</name>
    <name evidence="1" type="ORF">ACI1P1_15910</name>
</gene>
<dbReference type="EMBL" id="JBJURJ010000010">
    <property type="protein sequence ID" value="MFM9329781.1"/>
    <property type="molecule type" value="Genomic_DNA"/>
</dbReference>
<keyword evidence="2" id="KW-1185">Reference proteome</keyword>
<comment type="caution">
    <text evidence="1">The sequence shown here is derived from an EMBL/GenBank/DDBJ whole genome shotgun (WGS) entry which is preliminary data.</text>
</comment>
<evidence type="ECO:0000313" key="2">
    <source>
        <dbReference type="Proteomes" id="UP001631969"/>
    </source>
</evidence>
<organism evidence="1 2">
    <name type="scientific">Paenibacillus mesotrionivorans</name>
    <dbReference type="NCBI Taxonomy" id="3160968"/>
    <lineage>
        <taxon>Bacteria</taxon>
        <taxon>Bacillati</taxon>
        <taxon>Bacillota</taxon>
        <taxon>Bacilli</taxon>
        <taxon>Bacillales</taxon>
        <taxon>Paenibacillaceae</taxon>
        <taxon>Paenibacillus</taxon>
    </lineage>
</organism>
<name>A0ACC7NYC5_9BACL</name>